<accession>M7SQM7</accession>
<dbReference type="HOGENOM" id="CLU_013748_4_0_1"/>
<keyword evidence="2" id="KW-0786">Thiamine pyrophosphate</keyword>
<dbReference type="GO" id="GO:0009097">
    <property type="term" value="P:isoleucine biosynthetic process"/>
    <property type="evidence" value="ECO:0007669"/>
    <property type="project" value="TreeGrafter"/>
</dbReference>
<dbReference type="EMBL" id="KB706581">
    <property type="protein sequence ID" value="EMR66793.1"/>
    <property type="molecule type" value="Genomic_DNA"/>
</dbReference>
<evidence type="ECO:0000259" key="4">
    <source>
        <dbReference type="Pfam" id="PF02776"/>
    </source>
</evidence>
<dbReference type="Proteomes" id="UP000012174">
    <property type="component" value="Unassembled WGS sequence"/>
</dbReference>
<dbReference type="InterPro" id="IPR029035">
    <property type="entry name" value="DHS-like_NAD/FAD-binding_dom"/>
</dbReference>
<evidence type="ECO:0000256" key="1">
    <source>
        <dbReference type="ARBA" id="ARBA00007812"/>
    </source>
</evidence>
<dbReference type="GO" id="GO:0005948">
    <property type="term" value="C:acetolactate synthase complex"/>
    <property type="evidence" value="ECO:0007669"/>
    <property type="project" value="TreeGrafter"/>
</dbReference>
<gene>
    <name evidence="5" type="ORF">UCREL1_6179</name>
</gene>
<dbReference type="eggNOG" id="KOG1185">
    <property type="taxonomic scope" value="Eukaryota"/>
</dbReference>
<feature type="domain" description="Thiamine pyrophosphate enzyme TPP-binding" evidence="3">
    <location>
        <begin position="432"/>
        <end position="593"/>
    </location>
</feature>
<dbReference type="CDD" id="cd07035">
    <property type="entry name" value="TPP_PYR_POX_like"/>
    <property type="match status" value="1"/>
</dbReference>
<protein>
    <submittedName>
        <fullName evidence="5">Putative acetolactate synthase protein</fullName>
    </submittedName>
</protein>
<dbReference type="GO" id="GO:0009099">
    <property type="term" value="P:L-valine biosynthetic process"/>
    <property type="evidence" value="ECO:0007669"/>
    <property type="project" value="TreeGrafter"/>
</dbReference>
<dbReference type="InterPro" id="IPR011766">
    <property type="entry name" value="TPP_enzyme_TPP-bd"/>
</dbReference>
<dbReference type="Pfam" id="PF02775">
    <property type="entry name" value="TPP_enzyme_C"/>
    <property type="match status" value="1"/>
</dbReference>
<dbReference type="STRING" id="1287681.M7SQM7"/>
<dbReference type="Pfam" id="PF02776">
    <property type="entry name" value="TPP_enzyme_N"/>
    <property type="match status" value="1"/>
</dbReference>
<dbReference type="PANTHER" id="PTHR18968">
    <property type="entry name" value="THIAMINE PYROPHOSPHATE ENZYMES"/>
    <property type="match status" value="1"/>
</dbReference>
<dbReference type="KEGG" id="ela:UCREL1_6179"/>
<keyword evidence="6" id="KW-1185">Reference proteome</keyword>
<dbReference type="InterPro" id="IPR045229">
    <property type="entry name" value="TPP_enz"/>
</dbReference>
<dbReference type="OrthoDB" id="2867507at2759"/>
<organism evidence="5 6">
    <name type="scientific">Eutypa lata (strain UCR-EL1)</name>
    <name type="common">Grapevine dieback disease fungus</name>
    <name type="synonym">Eutypa armeniacae</name>
    <dbReference type="NCBI Taxonomy" id="1287681"/>
    <lineage>
        <taxon>Eukaryota</taxon>
        <taxon>Fungi</taxon>
        <taxon>Dikarya</taxon>
        <taxon>Ascomycota</taxon>
        <taxon>Pezizomycotina</taxon>
        <taxon>Sordariomycetes</taxon>
        <taxon>Xylariomycetidae</taxon>
        <taxon>Xylariales</taxon>
        <taxon>Diatrypaceae</taxon>
        <taxon>Eutypa</taxon>
    </lineage>
</organism>
<dbReference type="Gene3D" id="3.40.50.970">
    <property type="match status" value="2"/>
</dbReference>
<evidence type="ECO:0000259" key="3">
    <source>
        <dbReference type="Pfam" id="PF02775"/>
    </source>
</evidence>
<dbReference type="GO" id="GO:0050660">
    <property type="term" value="F:flavin adenine dinucleotide binding"/>
    <property type="evidence" value="ECO:0007669"/>
    <property type="project" value="TreeGrafter"/>
</dbReference>
<dbReference type="GO" id="GO:0003984">
    <property type="term" value="F:acetolactate synthase activity"/>
    <property type="evidence" value="ECO:0007669"/>
    <property type="project" value="TreeGrafter"/>
</dbReference>
<evidence type="ECO:0000256" key="2">
    <source>
        <dbReference type="ARBA" id="ARBA00023052"/>
    </source>
</evidence>
<dbReference type="Gene3D" id="3.40.50.1220">
    <property type="entry name" value="TPP-binding domain"/>
    <property type="match status" value="1"/>
</dbReference>
<comment type="similarity">
    <text evidence="1">Belongs to the TPP enzyme family.</text>
</comment>
<dbReference type="InterPro" id="IPR012001">
    <property type="entry name" value="Thiamin_PyroP_enz_TPP-bd_dom"/>
</dbReference>
<dbReference type="SUPFAM" id="SSF52518">
    <property type="entry name" value="Thiamin diphosphate-binding fold (THDP-binding)"/>
    <property type="match status" value="2"/>
</dbReference>
<dbReference type="AlphaFoldDB" id="M7SQM7"/>
<evidence type="ECO:0000313" key="6">
    <source>
        <dbReference type="Proteomes" id="UP000012174"/>
    </source>
</evidence>
<proteinExistence type="inferred from homology"/>
<dbReference type="OMA" id="WCIEAVS"/>
<evidence type="ECO:0000313" key="5">
    <source>
        <dbReference type="EMBL" id="EMR66793.1"/>
    </source>
</evidence>
<dbReference type="SUPFAM" id="SSF52467">
    <property type="entry name" value="DHS-like NAD/FAD-binding domain"/>
    <property type="match status" value="1"/>
</dbReference>
<sequence>MPSSPTRLTGASAILQALASAGITHLFVNLGSDHPAFLAAFNSQKPPGLRIFTSPNEMNALSAASGFAQLTGRPAAVLVHVECGTQGLAGAIHNVAKGRIPVMILAGTVPVTMLGEVNGSRNEYIHWIQDVPDQRAIVRQYMRYEHEIRRPHNAVQIVLRALQFMTSSPQGPAYLVASRETLEEEFEGLDLEVNPYQQYAMNLAVESIGLSPEALEYLSAVLLQAKRPLIVTSYCGRSVQGFEALKDLAELLSIPVHENAPIYNNFPTTSFLHQGHQWNGGGQLPALAEADVILVIDSDVPWIPAQSKPKPSARIFHLDHDPLKDGMTLWSLPCERRYKCDSGYALRQLHTSLKSHSLFSSKQTQIIIRERATFLQDRFLVRKARLQLAEAPRDDNRVTVPYFMSRFREATADVRVVGLNESTTNLPNVADHLKHSTALSLFGSGGGSLGWYSGGAVGVSLALQSAGRSDDLVVAFTGDGTWLFGVPSCAYWMAKKYETPFITIIWNNGGWAAPRNACLRLHPQIAQQHDPSSGTLGDALMTSITPSPSFGKIAEGAGDAWWRIVKSVGDVDEACREAVRVVRQEKRCALIEVVIE</sequence>
<dbReference type="NCBIfam" id="NF006203">
    <property type="entry name" value="PRK08327.1"/>
    <property type="match status" value="1"/>
</dbReference>
<reference evidence="6" key="1">
    <citation type="journal article" date="2013" name="Genome Announc.">
        <title>Draft genome sequence of the grapevine dieback fungus Eutypa lata UCR-EL1.</title>
        <authorList>
            <person name="Blanco-Ulate B."/>
            <person name="Rolshausen P.E."/>
            <person name="Cantu D."/>
        </authorList>
    </citation>
    <scope>NUCLEOTIDE SEQUENCE [LARGE SCALE GENOMIC DNA]</scope>
    <source>
        <strain evidence="6">UCR-EL1</strain>
    </source>
</reference>
<dbReference type="GO" id="GO:0005739">
    <property type="term" value="C:mitochondrion"/>
    <property type="evidence" value="ECO:0007669"/>
    <property type="project" value="TreeGrafter"/>
</dbReference>
<name>M7SQM7_EUTLA</name>
<dbReference type="GO" id="GO:0030976">
    <property type="term" value="F:thiamine pyrophosphate binding"/>
    <property type="evidence" value="ECO:0007669"/>
    <property type="project" value="InterPro"/>
</dbReference>
<dbReference type="InterPro" id="IPR029061">
    <property type="entry name" value="THDP-binding"/>
</dbReference>
<dbReference type="PANTHER" id="PTHR18968:SF164">
    <property type="entry name" value="PYRUVATE DECARBOXYLASE"/>
    <property type="match status" value="1"/>
</dbReference>
<feature type="domain" description="Thiamine pyrophosphate enzyme N-terminal TPP-binding" evidence="4">
    <location>
        <begin position="9"/>
        <end position="135"/>
    </location>
</feature>